<proteinExistence type="predicted"/>
<protein>
    <submittedName>
        <fullName evidence="1">Uncharacterized protein</fullName>
    </submittedName>
</protein>
<dbReference type="Proteomes" id="UP000693970">
    <property type="component" value="Unassembled WGS sequence"/>
</dbReference>
<organism evidence="1 2">
    <name type="scientific">Nitzschia inconspicua</name>
    <dbReference type="NCBI Taxonomy" id="303405"/>
    <lineage>
        <taxon>Eukaryota</taxon>
        <taxon>Sar</taxon>
        <taxon>Stramenopiles</taxon>
        <taxon>Ochrophyta</taxon>
        <taxon>Bacillariophyta</taxon>
        <taxon>Bacillariophyceae</taxon>
        <taxon>Bacillariophycidae</taxon>
        <taxon>Bacillariales</taxon>
        <taxon>Bacillariaceae</taxon>
        <taxon>Nitzschia</taxon>
    </lineage>
</organism>
<evidence type="ECO:0000313" key="1">
    <source>
        <dbReference type="EMBL" id="KAG7340667.1"/>
    </source>
</evidence>
<accession>A0A9K3KBF2</accession>
<dbReference type="AlphaFoldDB" id="A0A9K3KBF2"/>
<name>A0A9K3KBF2_9STRA</name>
<reference evidence="1" key="2">
    <citation type="submission" date="2021-04" db="EMBL/GenBank/DDBJ databases">
        <authorList>
            <person name="Podell S."/>
        </authorList>
    </citation>
    <scope>NUCLEOTIDE SEQUENCE</scope>
    <source>
        <strain evidence="1">Hildebrandi</strain>
    </source>
</reference>
<comment type="caution">
    <text evidence="1">The sequence shown here is derived from an EMBL/GenBank/DDBJ whole genome shotgun (WGS) entry which is preliminary data.</text>
</comment>
<evidence type="ECO:0000313" key="2">
    <source>
        <dbReference type="Proteomes" id="UP000693970"/>
    </source>
</evidence>
<sequence>MSKYIDDIIGTLSNSWEEHKVSVHKVLKILQDNNFTVNPLKCEWAVQETDWLGYWWLTPTGLTVKPWKKKFDALLALKRPASIIFRTPVPSLARRANALYSVELYSGRQNVKSPSMQLKPYWQKKRFFNFRTTNKPFHIYTDASDRQLEAPSFYKKRLNQWHFFGENATGEKELLSIVEKLSKSIAQCYSAAYGPIFHYIKEKHNTAADAFSGLSFSERQSTHPLNPSASDFPEFTGEDFPVEVDFHGEVIEFDFNGEVYFNGEVFTGDFHGEVRGRWIFDVKWFSGKPPKG</sequence>
<dbReference type="EMBL" id="JAGRRH010000027">
    <property type="protein sequence ID" value="KAG7340667.1"/>
    <property type="molecule type" value="Genomic_DNA"/>
</dbReference>
<gene>
    <name evidence="1" type="ORF">IV203_024210</name>
</gene>
<keyword evidence="2" id="KW-1185">Reference proteome</keyword>
<reference evidence="1" key="1">
    <citation type="journal article" date="2021" name="Sci. Rep.">
        <title>Diploid genomic architecture of Nitzschia inconspicua, an elite biomass production diatom.</title>
        <authorList>
            <person name="Oliver A."/>
            <person name="Podell S."/>
            <person name="Pinowska A."/>
            <person name="Traller J.C."/>
            <person name="Smith S.R."/>
            <person name="McClure R."/>
            <person name="Beliaev A."/>
            <person name="Bohutskyi P."/>
            <person name="Hill E.A."/>
            <person name="Rabines A."/>
            <person name="Zheng H."/>
            <person name="Allen L.Z."/>
            <person name="Kuo A."/>
            <person name="Grigoriev I.V."/>
            <person name="Allen A.E."/>
            <person name="Hazlebeck D."/>
            <person name="Allen E.E."/>
        </authorList>
    </citation>
    <scope>NUCLEOTIDE SEQUENCE</scope>
    <source>
        <strain evidence="1">Hildebrandi</strain>
    </source>
</reference>